<dbReference type="InterPro" id="IPR011051">
    <property type="entry name" value="RmlC_Cupin_sf"/>
</dbReference>
<dbReference type="InterPro" id="IPR014710">
    <property type="entry name" value="RmlC-like_jellyroll"/>
</dbReference>
<proteinExistence type="predicted"/>
<reference evidence="2" key="1">
    <citation type="submission" date="2018-05" db="EMBL/GenBank/DDBJ databases">
        <authorList>
            <person name="Lanie J.A."/>
            <person name="Ng W.-L."/>
            <person name="Kazmierczak K.M."/>
            <person name="Andrzejewski T.M."/>
            <person name="Davidsen T.M."/>
            <person name="Wayne K.J."/>
            <person name="Tettelin H."/>
            <person name="Glass J.I."/>
            <person name="Rusch D."/>
            <person name="Podicherti R."/>
            <person name="Tsui H.-C.T."/>
            <person name="Winkler M.E."/>
        </authorList>
    </citation>
    <scope>NUCLEOTIDE SEQUENCE</scope>
</reference>
<dbReference type="SUPFAM" id="SSF51182">
    <property type="entry name" value="RmlC-like cupins"/>
    <property type="match status" value="1"/>
</dbReference>
<dbReference type="EMBL" id="UINC01004747">
    <property type="protein sequence ID" value="SVA16576.1"/>
    <property type="molecule type" value="Genomic_DNA"/>
</dbReference>
<evidence type="ECO:0000259" key="1">
    <source>
        <dbReference type="Pfam" id="PF07883"/>
    </source>
</evidence>
<name>A0A381TKF7_9ZZZZ</name>
<dbReference type="InterPro" id="IPR013096">
    <property type="entry name" value="Cupin_2"/>
</dbReference>
<dbReference type="Gene3D" id="2.60.120.10">
    <property type="entry name" value="Jelly Rolls"/>
    <property type="match status" value="1"/>
</dbReference>
<dbReference type="CDD" id="cd02222">
    <property type="entry name" value="cupin_TM1459-like"/>
    <property type="match status" value="1"/>
</dbReference>
<organism evidence="2">
    <name type="scientific">marine metagenome</name>
    <dbReference type="NCBI Taxonomy" id="408172"/>
    <lineage>
        <taxon>unclassified sequences</taxon>
        <taxon>metagenomes</taxon>
        <taxon>ecological metagenomes</taxon>
    </lineage>
</organism>
<dbReference type="AlphaFoldDB" id="A0A381TKF7"/>
<protein>
    <recommendedName>
        <fullName evidence="1">Cupin type-2 domain-containing protein</fullName>
    </recommendedName>
</protein>
<evidence type="ECO:0000313" key="2">
    <source>
        <dbReference type="EMBL" id="SVA16576.1"/>
    </source>
</evidence>
<dbReference type="PANTHER" id="PTHR37694:SF1">
    <property type="entry name" value="SLR8022 PROTEIN"/>
    <property type="match status" value="1"/>
</dbReference>
<accession>A0A381TKF7</accession>
<gene>
    <name evidence="2" type="ORF">METZ01_LOCUS69430</name>
</gene>
<dbReference type="PANTHER" id="PTHR37694">
    <property type="entry name" value="SLR8022 PROTEIN"/>
    <property type="match status" value="1"/>
</dbReference>
<feature type="domain" description="Cupin type-2" evidence="1">
    <location>
        <begin position="72"/>
        <end position="135"/>
    </location>
</feature>
<sequence>MTKTKSRDVRRNKRKPMSESAIQGSTYTGAVKKSADVDTETLNGARATRIQVLVGPADGAPNFVMRRILMDAVGSGMPAHTNAVEHEQYVLRGRARVGIAGEEYEVSADDTVFIPAGAPHWYNVLEAPFEFLCVVPNTPDEVCLVEDNRD</sequence>
<dbReference type="Pfam" id="PF07883">
    <property type="entry name" value="Cupin_2"/>
    <property type="match status" value="1"/>
</dbReference>